<gene>
    <name evidence="1" type="ORF">J3E07_000628</name>
</gene>
<comment type="caution">
    <text evidence="1">The sequence shown here is derived from an EMBL/GenBank/DDBJ whole genome shotgun (WGS) entry which is preliminary data.</text>
</comment>
<dbReference type="OrthoDB" id="62052at2157"/>
<reference evidence="1" key="1">
    <citation type="submission" date="2021-03" db="EMBL/GenBank/DDBJ databases">
        <title>Genomic Encyclopedia of Type Strains, Phase IV (KMG-V): Genome sequencing to study the core and pangenomes of soil and plant-associated prokaryotes.</title>
        <authorList>
            <person name="Whitman W."/>
        </authorList>
    </citation>
    <scope>NUCLEOTIDE SEQUENCE</scope>
    <source>
        <strain evidence="1">C4</strain>
    </source>
</reference>
<evidence type="ECO:0000313" key="2">
    <source>
        <dbReference type="Proteomes" id="UP000740329"/>
    </source>
</evidence>
<dbReference type="RefSeq" id="WP_209590682.1">
    <property type="nucleotide sequence ID" value="NZ_JAGGMU010000006.1"/>
</dbReference>
<dbReference type="Proteomes" id="UP000740329">
    <property type="component" value="Unassembled WGS sequence"/>
</dbReference>
<organism evidence="1 2">
    <name type="scientific">Methanococcus voltae</name>
    <dbReference type="NCBI Taxonomy" id="2188"/>
    <lineage>
        <taxon>Archaea</taxon>
        <taxon>Methanobacteriati</taxon>
        <taxon>Methanobacteriota</taxon>
        <taxon>Methanomada group</taxon>
        <taxon>Methanococci</taxon>
        <taxon>Methanococcales</taxon>
        <taxon>Methanococcaceae</taxon>
        <taxon>Methanococcus</taxon>
    </lineage>
</organism>
<proteinExistence type="predicted"/>
<dbReference type="EMBL" id="JAGGMV010000001">
    <property type="protein sequence ID" value="MBP2201230.1"/>
    <property type="molecule type" value="Genomic_DNA"/>
</dbReference>
<accession>A0A8J7S0N4</accession>
<name>A0A8J7S0N4_METVO</name>
<protein>
    <submittedName>
        <fullName evidence="1">Uncharacterized protein</fullName>
    </submittedName>
</protein>
<evidence type="ECO:0000313" key="1">
    <source>
        <dbReference type="EMBL" id="MBP2201230.1"/>
    </source>
</evidence>
<dbReference type="AlphaFoldDB" id="A0A8J7S0N4"/>
<sequence>MASKKLLSNLSEEDLKELYIIDMFRTYELNRMFLEDLDGATNRRKILQLKSFIEEQMKNIKLDLADNMISNDLEEVEFFNHKIKVKIDKENGETEENATVSFELIPYEVDEKVEKEINEEEQKYLAWETRIKNNIIDAVNNHYTNSAENYTFLQLCDELSEDTWEEDTSKFDIISKLQDLSHNGVLKVDGNIFSSEELNKCDGTKILDYSTTNESSINPNFVIKLIK</sequence>